<accession>A0A372EJU2</accession>
<comment type="similarity">
    <text evidence="7">Belongs to the binding-protein-dependent transport system permease family.</text>
</comment>
<dbReference type="GO" id="GO:0055085">
    <property type="term" value="P:transmembrane transport"/>
    <property type="evidence" value="ECO:0007669"/>
    <property type="project" value="InterPro"/>
</dbReference>
<gene>
    <name evidence="9" type="ORF">DY262_12035</name>
</gene>
<dbReference type="Pfam" id="PF00528">
    <property type="entry name" value="BPD_transp_1"/>
    <property type="match status" value="1"/>
</dbReference>
<feature type="domain" description="ABC transmembrane type-1" evidence="8">
    <location>
        <begin position="62"/>
        <end position="246"/>
    </location>
</feature>
<evidence type="ECO:0000259" key="8">
    <source>
        <dbReference type="PROSITE" id="PS50928"/>
    </source>
</evidence>
<evidence type="ECO:0000256" key="4">
    <source>
        <dbReference type="ARBA" id="ARBA00022692"/>
    </source>
</evidence>
<dbReference type="InterPro" id="IPR000515">
    <property type="entry name" value="MetI-like"/>
</dbReference>
<feature type="transmembrane region" description="Helical" evidence="7">
    <location>
        <begin position="12"/>
        <end position="36"/>
    </location>
</feature>
<evidence type="ECO:0000256" key="7">
    <source>
        <dbReference type="RuleBase" id="RU363032"/>
    </source>
</evidence>
<keyword evidence="10" id="KW-1185">Reference proteome</keyword>
<evidence type="ECO:0000256" key="6">
    <source>
        <dbReference type="ARBA" id="ARBA00023136"/>
    </source>
</evidence>
<comment type="subcellular location">
    <subcellularLocation>
        <location evidence="1 7">Cell membrane</location>
        <topology evidence="1 7">Multi-pass membrane protein</topology>
    </subcellularLocation>
</comment>
<organism evidence="9 10">
    <name type="scientific">Hydrogenophaga borbori</name>
    <dbReference type="NCBI Taxonomy" id="2294117"/>
    <lineage>
        <taxon>Bacteria</taxon>
        <taxon>Pseudomonadati</taxon>
        <taxon>Pseudomonadota</taxon>
        <taxon>Betaproteobacteria</taxon>
        <taxon>Burkholderiales</taxon>
        <taxon>Comamonadaceae</taxon>
        <taxon>Hydrogenophaga</taxon>
    </lineage>
</organism>
<keyword evidence="6 7" id="KW-0472">Membrane</keyword>
<keyword evidence="3" id="KW-1003">Cell membrane</keyword>
<evidence type="ECO:0000256" key="5">
    <source>
        <dbReference type="ARBA" id="ARBA00022989"/>
    </source>
</evidence>
<evidence type="ECO:0000313" key="9">
    <source>
        <dbReference type="EMBL" id="RFP78808.1"/>
    </source>
</evidence>
<feature type="transmembrane region" description="Helical" evidence="7">
    <location>
        <begin position="128"/>
        <end position="147"/>
    </location>
</feature>
<dbReference type="Proteomes" id="UP000261931">
    <property type="component" value="Unassembled WGS sequence"/>
</dbReference>
<comment type="caution">
    <text evidence="9">The sequence shown here is derived from an EMBL/GenBank/DDBJ whole genome shotgun (WGS) entry which is preliminary data.</text>
</comment>
<evidence type="ECO:0000256" key="1">
    <source>
        <dbReference type="ARBA" id="ARBA00004651"/>
    </source>
</evidence>
<feature type="transmembrane region" description="Helical" evidence="7">
    <location>
        <begin position="100"/>
        <end position="122"/>
    </location>
</feature>
<feature type="transmembrane region" description="Helical" evidence="7">
    <location>
        <begin position="223"/>
        <end position="250"/>
    </location>
</feature>
<reference evidence="9 10" key="1">
    <citation type="submission" date="2018-08" db="EMBL/GenBank/DDBJ databases">
        <title>Hydrogenophaga sp. LA-38 isolated from sludge.</title>
        <authorList>
            <person name="Im W.-T."/>
        </authorList>
    </citation>
    <scope>NUCLEOTIDE SEQUENCE [LARGE SCALE GENOMIC DNA]</scope>
    <source>
        <strain evidence="9 10">LA-38</strain>
    </source>
</reference>
<feature type="transmembrane region" description="Helical" evidence="7">
    <location>
        <begin position="56"/>
        <end position="88"/>
    </location>
</feature>
<keyword evidence="2 7" id="KW-0813">Transport</keyword>
<evidence type="ECO:0000256" key="2">
    <source>
        <dbReference type="ARBA" id="ARBA00022448"/>
    </source>
</evidence>
<dbReference type="EMBL" id="QVLS01000006">
    <property type="protein sequence ID" value="RFP78808.1"/>
    <property type="molecule type" value="Genomic_DNA"/>
</dbReference>
<dbReference type="GO" id="GO:0005886">
    <property type="term" value="C:plasma membrane"/>
    <property type="evidence" value="ECO:0007669"/>
    <property type="project" value="UniProtKB-SubCell"/>
</dbReference>
<protein>
    <submittedName>
        <fullName evidence="9">ABC transporter permease</fullName>
    </submittedName>
</protein>
<evidence type="ECO:0000313" key="10">
    <source>
        <dbReference type="Proteomes" id="UP000261931"/>
    </source>
</evidence>
<dbReference type="PROSITE" id="PS50928">
    <property type="entry name" value="ABC_TM1"/>
    <property type="match status" value="1"/>
</dbReference>
<sequence length="258" mass="27908">MNQNKALRWTLHYLPAIGLFAGFILLWQLAVSVFGIREYLLPGPYAVWQSMLSDEIPWLSHAWITGVEILGAFLLAGVAGVALGMAIAWSQGISRALTPFLVFVNTLPKVAIAPLFLMWLGYGILPNMLIGALIGFFPVVINTAVGLTQIDQDLVDLGRVFSAPKWKVFLKIRIPNAYPYILSALKVTATSAVVGAVVGEFVASQKGLGYVIITTQSSMNTPAAFAALVWISVLGLLLYGLVALLSRLLAPWAEEAPR</sequence>
<dbReference type="InterPro" id="IPR035906">
    <property type="entry name" value="MetI-like_sf"/>
</dbReference>
<name>A0A372EJU2_9BURK</name>
<dbReference type="AlphaFoldDB" id="A0A372EJU2"/>
<proteinExistence type="inferred from homology"/>
<dbReference type="Gene3D" id="1.10.3720.10">
    <property type="entry name" value="MetI-like"/>
    <property type="match status" value="1"/>
</dbReference>
<feature type="transmembrane region" description="Helical" evidence="7">
    <location>
        <begin position="177"/>
        <end position="203"/>
    </location>
</feature>
<dbReference type="PANTHER" id="PTHR30151:SF20">
    <property type="entry name" value="ABC TRANSPORTER PERMEASE PROTEIN HI_0355-RELATED"/>
    <property type="match status" value="1"/>
</dbReference>
<dbReference type="RefSeq" id="WP_070399671.1">
    <property type="nucleotide sequence ID" value="NZ_QVLS01000006.1"/>
</dbReference>
<dbReference type="SUPFAM" id="SSF161098">
    <property type="entry name" value="MetI-like"/>
    <property type="match status" value="1"/>
</dbReference>
<dbReference type="CDD" id="cd06261">
    <property type="entry name" value="TM_PBP2"/>
    <property type="match status" value="1"/>
</dbReference>
<evidence type="ECO:0000256" key="3">
    <source>
        <dbReference type="ARBA" id="ARBA00022475"/>
    </source>
</evidence>
<dbReference type="PANTHER" id="PTHR30151">
    <property type="entry name" value="ALKANE SULFONATE ABC TRANSPORTER-RELATED, MEMBRANE SUBUNIT"/>
    <property type="match status" value="1"/>
</dbReference>
<keyword evidence="4 7" id="KW-0812">Transmembrane</keyword>
<keyword evidence="5 7" id="KW-1133">Transmembrane helix</keyword>